<sequence>MSCPTATTLPLPNGALPTVGLGCWKLSDPENIVGKAIEKGWRHIDSACDYGNEVEVGRGIKKGLEATGLKRSDIFVTSKLWNTYHRPEHVEAACRKTLSDLGLDYLDLYLIHFPIPLKYVPFESRYPPEWTFDPEGGNVMVPDDVGISETWEAMEMLVSKGLVKDIGVANFNAALLLELLKKSKIKPAVNQIELHPHLSQNRLVEFCKGKGITVTGFSPLGSGSYVELGMDNGQGIGLLQDPLILSLASKHSKSPAQILLRWGVQRGTAIIPKTSSERRLRENLDLFDFELEEEDVEGIEGLNRNMRYNDPGVFCKGMGGDYPIWD</sequence>
<comment type="caution">
    <text evidence="6">The sequence shown here is derived from an EMBL/GenBank/DDBJ whole genome shotgun (WGS) entry which is preliminary data.</text>
</comment>
<keyword evidence="7" id="KW-1185">Reference proteome</keyword>
<evidence type="ECO:0000259" key="5">
    <source>
        <dbReference type="Pfam" id="PF00248"/>
    </source>
</evidence>
<accession>A0A9W7ATM4</accession>
<feature type="site" description="Lowers pKa of active site Tyr" evidence="4">
    <location>
        <position position="79"/>
    </location>
</feature>
<dbReference type="PANTHER" id="PTHR11732">
    <property type="entry name" value="ALDO/KETO REDUCTASE"/>
    <property type="match status" value="1"/>
</dbReference>
<dbReference type="InterPro" id="IPR020471">
    <property type="entry name" value="AKR"/>
</dbReference>
<dbReference type="Proteomes" id="UP001165122">
    <property type="component" value="Unassembled WGS sequence"/>
</dbReference>
<dbReference type="InterPro" id="IPR036812">
    <property type="entry name" value="NAD(P)_OxRdtase_dom_sf"/>
</dbReference>
<feature type="binding site" evidence="3">
    <location>
        <position position="112"/>
    </location>
    <ligand>
        <name>substrate</name>
    </ligand>
</feature>
<dbReference type="PIRSF" id="PIRSF000097">
    <property type="entry name" value="AKR"/>
    <property type="match status" value="1"/>
</dbReference>
<reference evidence="7" key="1">
    <citation type="journal article" date="2023" name="Commun. Biol.">
        <title>Genome analysis of Parmales, the sister group of diatoms, reveals the evolutionary specialization of diatoms from phago-mixotrophs to photoautotrophs.</title>
        <authorList>
            <person name="Ban H."/>
            <person name="Sato S."/>
            <person name="Yoshikawa S."/>
            <person name="Yamada K."/>
            <person name="Nakamura Y."/>
            <person name="Ichinomiya M."/>
            <person name="Sato N."/>
            <person name="Blanc-Mathieu R."/>
            <person name="Endo H."/>
            <person name="Kuwata A."/>
            <person name="Ogata H."/>
        </authorList>
    </citation>
    <scope>NUCLEOTIDE SEQUENCE [LARGE SCALE GENOMIC DNA]</scope>
    <source>
        <strain evidence="7">NIES 3700</strain>
    </source>
</reference>
<dbReference type="GO" id="GO:0016616">
    <property type="term" value="F:oxidoreductase activity, acting on the CH-OH group of donors, NAD or NADP as acceptor"/>
    <property type="evidence" value="ECO:0007669"/>
    <property type="project" value="UniProtKB-ARBA"/>
</dbReference>
<feature type="domain" description="NADP-dependent oxidoreductase" evidence="5">
    <location>
        <begin position="30"/>
        <end position="303"/>
    </location>
</feature>
<proteinExistence type="predicted"/>
<dbReference type="OrthoDB" id="416253at2759"/>
<dbReference type="FunFam" id="3.20.20.100:FF:000002">
    <property type="entry name" value="2,5-diketo-D-gluconic acid reductase A"/>
    <property type="match status" value="1"/>
</dbReference>
<evidence type="ECO:0000256" key="2">
    <source>
        <dbReference type="PIRSR" id="PIRSR000097-1"/>
    </source>
</evidence>
<dbReference type="AlphaFoldDB" id="A0A9W7ATM4"/>
<dbReference type="InterPro" id="IPR018170">
    <property type="entry name" value="Aldo/ket_reductase_CS"/>
</dbReference>
<evidence type="ECO:0000256" key="1">
    <source>
        <dbReference type="ARBA" id="ARBA00023002"/>
    </source>
</evidence>
<name>A0A9W7ATM4_9STRA</name>
<feature type="active site" description="Proton donor" evidence="2">
    <location>
        <position position="50"/>
    </location>
</feature>
<keyword evidence="1" id="KW-0560">Oxidoreductase</keyword>
<protein>
    <recommendedName>
        <fullName evidence="5">NADP-dependent oxidoreductase domain-containing protein</fullName>
    </recommendedName>
</protein>
<evidence type="ECO:0000256" key="4">
    <source>
        <dbReference type="PIRSR" id="PIRSR000097-3"/>
    </source>
</evidence>
<evidence type="ECO:0000256" key="3">
    <source>
        <dbReference type="PIRSR" id="PIRSR000097-2"/>
    </source>
</evidence>
<evidence type="ECO:0000313" key="6">
    <source>
        <dbReference type="EMBL" id="GMH75795.1"/>
    </source>
</evidence>
<dbReference type="PRINTS" id="PR00069">
    <property type="entry name" value="ALDKETRDTASE"/>
</dbReference>
<organism evidence="6 7">
    <name type="scientific">Triparma laevis f. longispina</name>
    <dbReference type="NCBI Taxonomy" id="1714387"/>
    <lineage>
        <taxon>Eukaryota</taxon>
        <taxon>Sar</taxon>
        <taxon>Stramenopiles</taxon>
        <taxon>Ochrophyta</taxon>
        <taxon>Bolidophyceae</taxon>
        <taxon>Parmales</taxon>
        <taxon>Triparmaceae</taxon>
        <taxon>Triparma</taxon>
    </lineage>
</organism>
<dbReference type="InterPro" id="IPR023210">
    <property type="entry name" value="NADP_OxRdtase_dom"/>
</dbReference>
<evidence type="ECO:0000313" key="7">
    <source>
        <dbReference type="Proteomes" id="UP001165122"/>
    </source>
</evidence>
<dbReference type="EMBL" id="BRXW01000735">
    <property type="protein sequence ID" value="GMH75795.1"/>
    <property type="molecule type" value="Genomic_DNA"/>
</dbReference>
<dbReference type="Gene3D" id="3.20.20.100">
    <property type="entry name" value="NADP-dependent oxidoreductase domain"/>
    <property type="match status" value="1"/>
</dbReference>
<gene>
    <name evidence="6" type="ORF">TrLO_g2666</name>
</gene>
<dbReference type="PROSITE" id="PS00063">
    <property type="entry name" value="ALDOKETO_REDUCTASE_3"/>
    <property type="match status" value="1"/>
</dbReference>
<dbReference type="Pfam" id="PF00248">
    <property type="entry name" value="Aldo_ket_red"/>
    <property type="match status" value="1"/>
</dbReference>
<dbReference type="SUPFAM" id="SSF51430">
    <property type="entry name" value="NAD(P)-linked oxidoreductase"/>
    <property type="match status" value="1"/>
</dbReference>